<feature type="region of interest" description="Disordered" evidence="1">
    <location>
        <begin position="262"/>
        <end position="305"/>
    </location>
</feature>
<organism evidence="3 4">
    <name type="scientific">Gomphillus americanus</name>
    <dbReference type="NCBI Taxonomy" id="1940652"/>
    <lineage>
        <taxon>Eukaryota</taxon>
        <taxon>Fungi</taxon>
        <taxon>Dikarya</taxon>
        <taxon>Ascomycota</taxon>
        <taxon>Pezizomycotina</taxon>
        <taxon>Lecanoromycetes</taxon>
        <taxon>OSLEUM clade</taxon>
        <taxon>Ostropomycetidae</taxon>
        <taxon>Ostropales</taxon>
        <taxon>Graphidaceae</taxon>
        <taxon>Gomphilloideae</taxon>
        <taxon>Gomphillus</taxon>
    </lineage>
</organism>
<keyword evidence="2" id="KW-0732">Signal</keyword>
<dbReference type="EMBL" id="CAJPDQ010000010">
    <property type="protein sequence ID" value="CAF9915677.1"/>
    <property type="molecule type" value="Genomic_DNA"/>
</dbReference>
<keyword evidence="4" id="KW-1185">Reference proteome</keyword>
<feature type="compositionally biased region" description="Basic residues" evidence="1">
    <location>
        <begin position="148"/>
        <end position="158"/>
    </location>
</feature>
<feature type="region of interest" description="Disordered" evidence="1">
    <location>
        <begin position="128"/>
        <end position="158"/>
    </location>
</feature>
<dbReference type="AlphaFoldDB" id="A0A8H3F453"/>
<feature type="compositionally biased region" description="Polar residues" evidence="1">
    <location>
        <begin position="367"/>
        <end position="388"/>
    </location>
</feature>
<dbReference type="Proteomes" id="UP000664169">
    <property type="component" value="Unassembled WGS sequence"/>
</dbReference>
<evidence type="ECO:0000313" key="3">
    <source>
        <dbReference type="EMBL" id="CAF9915677.1"/>
    </source>
</evidence>
<feature type="compositionally biased region" description="Polar residues" evidence="1">
    <location>
        <begin position="275"/>
        <end position="287"/>
    </location>
</feature>
<feature type="signal peptide" evidence="2">
    <location>
        <begin position="1"/>
        <end position="20"/>
    </location>
</feature>
<reference evidence="3" key="1">
    <citation type="submission" date="2021-03" db="EMBL/GenBank/DDBJ databases">
        <authorList>
            <person name="Tagirdzhanova G."/>
        </authorList>
    </citation>
    <scope>NUCLEOTIDE SEQUENCE</scope>
</reference>
<feature type="compositionally biased region" description="Polar residues" evidence="1">
    <location>
        <begin position="72"/>
        <end position="83"/>
    </location>
</feature>
<sequence length="402" mass="43911">MHSVRLWLISLFLLTPSLQATPPRSRSPSISPSQSPNTAVPAGGRNAGGDGLSGASRRRDSFRGSPHPPQNPGSAQNRILSETTARRRVAQVDNVRVGQTPARARDPPNPLDASLNNPSAFRVVASQTPGGVKLKPPPRTPRIELPKFKVKGPGKRRGRLAPTLEEDMAKVGPGKKYPTIERLRADRLSKARYCRRKRDENEAKTGYRTTAKIRQVESIRLARSAGFRQQTIAQMYPLDRFATTRASAERATHVLRPVNLENQRSAAVAPPVRTPQATGSPNLQNQLPVWGRRAERSSRAMAHTMSQDQLLVWGGRAERSSEVRARANLQDQLPAATVSPTRISQSESDSLSTISDRSFRPERNGQRADSSGSNRSQGSQPSVGSRNPLNALKDYSSSDVGS</sequence>
<feature type="region of interest" description="Disordered" evidence="1">
    <location>
        <begin position="18"/>
        <end position="116"/>
    </location>
</feature>
<accession>A0A8H3F453</accession>
<name>A0A8H3F453_9LECA</name>
<evidence type="ECO:0000256" key="2">
    <source>
        <dbReference type="SAM" id="SignalP"/>
    </source>
</evidence>
<feature type="compositionally biased region" description="Polar residues" evidence="1">
    <location>
        <begin position="338"/>
        <end position="356"/>
    </location>
</feature>
<evidence type="ECO:0000256" key="1">
    <source>
        <dbReference type="SAM" id="MobiDB-lite"/>
    </source>
</evidence>
<comment type="caution">
    <text evidence="3">The sequence shown here is derived from an EMBL/GenBank/DDBJ whole genome shotgun (WGS) entry which is preliminary data.</text>
</comment>
<evidence type="ECO:0000313" key="4">
    <source>
        <dbReference type="Proteomes" id="UP000664169"/>
    </source>
</evidence>
<feature type="compositionally biased region" description="Low complexity" evidence="1">
    <location>
        <begin position="22"/>
        <end position="36"/>
    </location>
</feature>
<feature type="region of interest" description="Disordered" evidence="1">
    <location>
        <begin position="323"/>
        <end position="402"/>
    </location>
</feature>
<feature type="chain" id="PRO_5034541613" evidence="2">
    <location>
        <begin position="21"/>
        <end position="402"/>
    </location>
</feature>
<proteinExistence type="predicted"/>
<protein>
    <submittedName>
        <fullName evidence="3">Uncharacterized protein</fullName>
    </submittedName>
</protein>
<feature type="compositionally biased region" description="Basic and acidic residues" evidence="1">
    <location>
        <begin position="357"/>
        <end position="366"/>
    </location>
</feature>
<gene>
    <name evidence="3" type="ORF">GOMPHAMPRED_000824</name>
</gene>